<dbReference type="CDD" id="cd20335">
    <property type="entry name" value="BRcat_RBR"/>
    <property type="match status" value="1"/>
</dbReference>
<dbReference type="EC" id="2.3.2.31" evidence="2"/>
<evidence type="ECO:0000256" key="8">
    <source>
        <dbReference type="ARBA" id="ARBA00022833"/>
    </source>
</evidence>
<feature type="domain" description="RING-type" evidence="10">
    <location>
        <begin position="212"/>
        <end position="401"/>
    </location>
</feature>
<dbReference type="Gene3D" id="3.30.40.10">
    <property type="entry name" value="Zinc/RING finger domain, C3HC4 (zinc finger)"/>
    <property type="match status" value="1"/>
</dbReference>
<feature type="region of interest" description="Disordered" evidence="9">
    <location>
        <begin position="124"/>
        <end position="184"/>
    </location>
</feature>
<evidence type="ECO:0000256" key="9">
    <source>
        <dbReference type="SAM" id="MobiDB-lite"/>
    </source>
</evidence>
<keyword evidence="4" id="KW-0479">Metal-binding</keyword>
<protein>
    <recommendedName>
        <fullName evidence="2">RBR-type E3 ubiquitin transferase</fullName>
        <ecNumber evidence="2">2.3.2.31</ecNumber>
    </recommendedName>
</protein>
<dbReference type="EMBL" id="KV425670">
    <property type="protein sequence ID" value="KZT18601.1"/>
    <property type="molecule type" value="Genomic_DNA"/>
</dbReference>
<evidence type="ECO:0000256" key="2">
    <source>
        <dbReference type="ARBA" id="ARBA00012251"/>
    </source>
</evidence>
<gene>
    <name evidence="11" type="ORF">NEOLEDRAFT_1143182</name>
</gene>
<organism evidence="11 12">
    <name type="scientific">Neolentinus lepideus HHB14362 ss-1</name>
    <dbReference type="NCBI Taxonomy" id="1314782"/>
    <lineage>
        <taxon>Eukaryota</taxon>
        <taxon>Fungi</taxon>
        <taxon>Dikarya</taxon>
        <taxon>Basidiomycota</taxon>
        <taxon>Agaricomycotina</taxon>
        <taxon>Agaricomycetes</taxon>
        <taxon>Gloeophyllales</taxon>
        <taxon>Gloeophyllaceae</taxon>
        <taxon>Neolentinus</taxon>
    </lineage>
</organism>
<dbReference type="CDD" id="cd22584">
    <property type="entry name" value="Rcat_RBR_unk"/>
    <property type="match status" value="1"/>
</dbReference>
<evidence type="ECO:0000259" key="10">
    <source>
        <dbReference type="PROSITE" id="PS51873"/>
    </source>
</evidence>
<keyword evidence="6" id="KW-0863">Zinc-finger</keyword>
<dbReference type="GO" id="GO:0061630">
    <property type="term" value="F:ubiquitin protein ligase activity"/>
    <property type="evidence" value="ECO:0007669"/>
    <property type="project" value="UniProtKB-EC"/>
</dbReference>
<dbReference type="GO" id="GO:0008270">
    <property type="term" value="F:zinc ion binding"/>
    <property type="evidence" value="ECO:0007669"/>
    <property type="project" value="UniProtKB-KW"/>
</dbReference>
<feature type="region of interest" description="Disordered" evidence="9">
    <location>
        <begin position="1"/>
        <end position="33"/>
    </location>
</feature>
<keyword evidence="3" id="KW-0808">Transferase</keyword>
<dbReference type="Gene3D" id="1.20.120.1750">
    <property type="match status" value="1"/>
</dbReference>
<evidence type="ECO:0000313" key="11">
    <source>
        <dbReference type="EMBL" id="KZT18601.1"/>
    </source>
</evidence>
<dbReference type="GO" id="GO:0016567">
    <property type="term" value="P:protein ubiquitination"/>
    <property type="evidence" value="ECO:0007669"/>
    <property type="project" value="InterPro"/>
</dbReference>
<dbReference type="InterPro" id="IPR002867">
    <property type="entry name" value="IBR_dom"/>
</dbReference>
<dbReference type="InterPro" id="IPR044066">
    <property type="entry name" value="TRIAD_supradom"/>
</dbReference>
<feature type="compositionally biased region" description="Acidic residues" evidence="9">
    <location>
        <begin position="15"/>
        <end position="33"/>
    </location>
</feature>
<evidence type="ECO:0000256" key="6">
    <source>
        <dbReference type="ARBA" id="ARBA00022771"/>
    </source>
</evidence>
<feature type="compositionally biased region" description="Low complexity" evidence="9">
    <location>
        <begin position="138"/>
        <end position="179"/>
    </location>
</feature>
<dbReference type="OrthoDB" id="9977870at2759"/>
<keyword evidence="7" id="KW-0833">Ubl conjugation pathway</keyword>
<dbReference type="STRING" id="1314782.A0A165MPC5"/>
<reference evidence="11 12" key="1">
    <citation type="journal article" date="2016" name="Mol. Biol. Evol.">
        <title>Comparative Genomics of Early-Diverging Mushroom-Forming Fungi Provides Insights into the Origins of Lignocellulose Decay Capabilities.</title>
        <authorList>
            <person name="Nagy L.G."/>
            <person name="Riley R."/>
            <person name="Tritt A."/>
            <person name="Adam C."/>
            <person name="Daum C."/>
            <person name="Floudas D."/>
            <person name="Sun H."/>
            <person name="Yadav J.S."/>
            <person name="Pangilinan J."/>
            <person name="Larsson K.H."/>
            <person name="Matsuura K."/>
            <person name="Barry K."/>
            <person name="Labutti K."/>
            <person name="Kuo R."/>
            <person name="Ohm R.A."/>
            <person name="Bhattacharya S.S."/>
            <person name="Shirouzu T."/>
            <person name="Yoshinaga Y."/>
            <person name="Martin F.M."/>
            <person name="Grigoriev I.V."/>
            <person name="Hibbett D.S."/>
        </authorList>
    </citation>
    <scope>NUCLEOTIDE SEQUENCE [LARGE SCALE GENOMIC DNA]</scope>
    <source>
        <strain evidence="11 12">HHB14362 ss-1</strain>
    </source>
</reference>
<evidence type="ECO:0000313" key="12">
    <source>
        <dbReference type="Proteomes" id="UP000076761"/>
    </source>
</evidence>
<evidence type="ECO:0000256" key="5">
    <source>
        <dbReference type="ARBA" id="ARBA00022737"/>
    </source>
</evidence>
<comment type="catalytic activity">
    <reaction evidence="1">
        <text>[E2 ubiquitin-conjugating enzyme]-S-ubiquitinyl-L-cysteine + [acceptor protein]-L-lysine = [E2 ubiquitin-conjugating enzyme]-L-cysteine + [acceptor protein]-N(6)-ubiquitinyl-L-lysine.</text>
        <dbReference type="EC" id="2.3.2.31"/>
    </reaction>
</comment>
<evidence type="ECO:0000256" key="3">
    <source>
        <dbReference type="ARBA" id="ARBA00022679"/>
    </source>
</evidence>
<dbReference type="Proteomes" id="UP000076761">
    <property type="component" value="Unassembled WGS sequence"/>
</dbReference>
<dbReference type="InterPro" id="IPR013083">
    <property type="entry name" value="Znf_RING/FYVE/PHD"/>
</dbReference>
<proteinExistence type="predicted"/>
<dbReference type="SUPFAM" id="SSF57850">
    <property type="entry name" value="RING/U-box"/>
    <property type="match status" value="2"/>
</dbReference>
<dbReference type="Pfam" id="PF01485">
    <property type="entry name" value="IBR"/>
    <property type="match status" value="2"/>
</dbReference>
<name>A0A165MPC5_9AGAM</name>
<keyword evidence="5" id="KW-0677">Repeat</keyword>
<evidence type="ECO:0000256" key="1">
    <source>
        <dbReference type="ARBA" id="ARBA00001798"/>
    </source>
</evidence>
<dbReference type="AlphaFoldDB" id="A0A165MPC5"/>
<accession>A0A165MPC5</accession>
<dbReference type="PANTHER" id="PTHR11685">
    <property type="entry name" value="RBR FAMILY RING FINGER AND IBR DOMAIN-CONTAINING"/>
    <property type="match status" value="1"/>
</dbReference>
<evidence type="ECO:0000256" key="4">
    <source>
        <dbReference type="ARBA" id="ARBA00022723"/>
    </source>
</evidence>
<dbReference type="InterPro" id="IPR031127">
    <property type="entry name" value="E3_UB_ligase_RBR"/>
</dbReference>
<keyword evidence="8" id="KW-0862">Zinc</keyword>
<sequence length="490" mass="54305">MASSSRVSTVVVDPVFDDEGDAVEGDEDEDEDVDDLSNLLISLQLEDLEALERESKGKCREDTGDDATTAYSLYREELMALQRYLADQKIARSIDSAMNEDAGILETFAREEYVARRDRQIAIALSEGREMPPADPNSSAEPSGTSSCSSAGPSGMSSHSSAGPSGTSSHSSAGSSQSTLVTAAPPAKQELGASIFVQSAAFSSRTTTKTVIKLECVICMTAVSTDEAVKVPCGHHYDFDCLIELFLQATKDESLIPARCCKQHIPLDLARPHLSQQQIMEYRTKELEHNTSNRLYCPKATCSAFLGAADKSRGIVTCYKCAARVCPDCKGLEHLYGECHPNFGDETLLELARREGYQRCPACRRFTELTHGCYHMTCACRTDFCYRCGALWKTCDCPQWDEDRLLDRAQQQVRAEFGRPAQRAQVPLYRERIAQAVNNLRYNHDCAHTRWGYRSGGGRCEECGHYLPIFLLRCAGCQLLACVRCRRNRL</sequence>
<dbReference type="InParanoid" id="A0A165MPC5"/>
<dbReference type="PROSITE" id="PS51873">
    <property type="entry name" value="TRIAD"/>
    <property type="match status" value="1"/>
</dbReference>
<keyword evidence="12" id="KW-1185">Reference proteome</keyword>
<evidence type="ECO:0000256" key="7">
    <source>
        <dbReference type="ARBA" id="ARBA00022786"/>
    </source>
</evidence>